<dbReference type="OrthoDB" id="1674659at2"/>
<protein>
    <submittedName>
        <fullName evidence="6">L-iditol 2-dehydrogenase</fullName>
    </submittedName>
</protein>
<dbReference type="Proteomes" id="UP000198847">
    <property type="component" value="Unassembled WGS sequence"/>
</dbReference>
<dbReference type="GO" id="GO:0008270">
    <property type="term" value="F:zinc ion binding"/>
    <property type="evidence" value="ECO:0007669"/>
    <property type="project" value="InterPro"/>
</dbReference>
<dbReference type="InterPro" id="IPR050129">
    <property type="entry name" value="Zn_alcohol_dh"/>
</dbReference>
<dbReference type="InterPro" id="IPR036291">
    <property type="entry name" value="NAD(P)-bd_dom_sf"/>
</dbReference>
<dbReference type="InterPro" id="IPR011032">
    <property type="entry name" value="GroES-like_sf"/>
</dbReference>
<dbReference type="SUPFAM" id="SSF50129">
    <property type="entry name" value="GroES-like"/>
    <property type="match status" value="1"/>
</dbReference>
<dbReference type="CDD" id="cd08258">
    <property type="entry name" value="Zn_ADH4"/>
    <property type="match status" value="1"/>
</dbReference>
<dbReference type="RefSeq" id="WP_091747085.1">
    <property type="nucleotide sequence ID" value="NZ_FODY01000012.1"/>
</dbReference>
<keyword evidence="3" id="KW-0560">Oxidoreductase</keyword>
<evidence type="ECO:0000256" key="4">
    <source>
        <dbReference type="RuleBase" id="RU361277"/>
    </source>
</evidence>
<organism evidence="6 7">
    <name type="scientific">Propionispora vibrioides</name>
    <dbReference type="NCBI Taxonomy" id="112903"/>
    <lineage>
        <taxon>Bacteria</taxon>
        <taxon>Bacillati</taxon>
        <taxon>Bacillota</taxon>
        <taxon>Negativicutes</taxon>
        <taxon>Selenomonadales</taxon>
        <taxon>Sporomusaceae</taxon>
        <taxon>Propionispora</taxon>
    </lineage>
</organism>
<dbReference type="PROSITE" id="PS00059">
    <property type="entry name" value="ADH_ZINC"/>
    <property type="match status" value="1"/>
</dbReference>
<dbReference type="GO" id="GO:0016491">
    <property type="term" value="F:oxidoreductase activity"/>
    <property type="evidence" value="ECO:0007669"/>
    <property type="project" value="UniProtKB-KW"/>
</dbReference>
<dbReference type="Pfam" id="PF00107">
    <property type="entry name" value="ADH_zinc_N"/>
    <property type="match status" value="1"/>
</dbReference>
<dbReference type="InterPro" id="IPR002328">
    <property type="entry name" value="ADH_Zn_CS"/>
</dbReference>
<evidence type="ECO:0000313" key="6">
    <source>
        <dbReference type="EMBL" id="SEP17029.1"/>
    </source>
</evidence>
<dbReference type="STRING" id="112903.SAMN04490178_11239"/>
<dbReference type="InterPro" id="IPR013154">
    <property type="entry name" value="ADH-like_N"/>
</dbReference>
<gene>
    <name evidence="6" type="ORF">SAMN04490178_11239</name>
</gene>
<dbReference type="Pfam" id="PF08240">
    <property type="entry name" value="ADH_N"/>
    <property type="match status" value="1"/>
</dbReference>
<dbReference type="AlphaFoldDB" id="A0A1H8VNQ0"/>
<keyword evidence="7" id="KW-1185">Reference proteome</keyword>
<evidence type="ECO:0000259" key="5">
    <source>
        <dbReference type="SMART" id="SM00829"/>
    </source>
</evidence>
<name>A0A1H8VNQ0_9FIRM</name>
<evidence type="ECO:0000256" key="1">
    <source>
        <dbReference type="ARBA" id="ARBA00022723"/>
    </source>
</evidence>
<dbReference type="Gene3D" id="3.90.180.10">
    <property type="entry name" value="Medium-chain alcohol dehydrogenases, catalytic domain"/>
    <property type="match status" value="1"/>
</dbReference>
<dbReference type="PANTHER" id="PTHR43401:SF2">
    <property type="entry name" value="L-THREONINE 3-DEHYDROGENASE"/>
    <property type="match status" value="1"/>
</dbReference>
<evidence type="ECO:0000256" key="2">
    <source>
        <dbReference type="ARBA" id="ARBA00022833"/>
    </source>
</evidence>
<keyword evidence="1 4" id="KW-0479">Metal-binding</keyword>
<dbReference type="InterPro" id="IPR020843">
    <property type="entry name" value="ER"/>
</dbReference>
<comment type="cofactor">
    <cofactor evidence="4">
        <name>Zn(2+)</name>
        <dbReference type="ChEBI" id="CHEBI:29105"/>
    </cofactor>
</comment>
<dbReference type="EMBL" id="FODY01000012">
    <property type="protein sequence ID" value="SEP17029.1"/>
    <property type="molecule type" value="Genomic_DNA"/>
</dbReference>
<accession>A0A1H8VNQ0</accession>
<evidence type="ECO:0000313" key="7">
    <source>
        <dbReference type="Proteomes" id="UP000198847"/>
    </source>
</evidence>
<evidence type="ECO:0000256" key="3">
    <source>
        <dbReference type="ARBA" id="ARBA00023002"/>
    </source>
</evidence>
<proteinExistence type="inferred from homology"/>
<dbReference type="SUPFAM" id="SSF51735">
    <property type="entry name" value="NAD(P)-binding Rossmann-fold domains"/>
    <property type="match status" value="1"/>
</dbReference>
<dbReference type="SMART" id="SM00829">
    <property type="entry name" value="PKS_ER"/>
    <property type="match status" value="1"/>
</dbReference>
<dbReference type="Gene3D" id="3.40.50.720">
    <property type="entry name" value="NAD(P)-binding Rossmann-like Domain"/>
    <property type="match status" value="1"/>
</dbReference>
<comment type="similarity">
    <text evidence="4">Belongs to the zinc-containing alcohol dehydrogenase family.</text>
</comment>
<reference evidence="6 7" key="1">
    <citation type="submission" date="2016-10" db="EMBL/GenBank/DDBJ databases">
        <authorList>
            <person name="de Groot N.N."/>
        </authorList>
    </citation>
    <scope>NUCLEOTIDE SEQUENCE [LARGE SCALE GENOMIC DNA]</scope>
    <source>
        <strain evidence="6 7">DSM 13305</strain>
    </source>
</reference>
<sequence>MKALVKQELGHGNLIVVDREEPAVGPNQVKIKIKFAGICGSDLHTYEGKYKVAVPVTLGHEFAGEVVEVGEGVTEFKVGDRVTSETTFHICGECRYCKSQDYNLCSHRKGLGSQVHGAFTNYLIARKESVHMLPENVDYLAASMTEAVACAHHAVMKSSVKPGDVAVILGPGPIGLLVAQIAKHYGAKTVITGLSKDKSRLDKGLSLGVDVAVDIQTQDLKQIVNDLTDGYGADIVFECTGAPPSLNTGLDLLRKQGEYVQVGIFPQAEISTDFEKIIQKEIRVMGCRSQKPADWEPSLHLMNIGAVKAHELVSHQFKINEWDKAYDAIKKGEAIKVVLAPLEE</sequence>
<dbReference type="InterPro" id="IPR013149">
    <property type="entry name" value="ADH-like_C"/>
</dbReference>
<dbReference type="PANTHER" id="PTHR43401">
    <property type="entry name" value="L-THREONINE 3-DEHYDROGENASE"/>
    <property type="match status" value="1"/>
</dbReference>
<feature type="domain" description="Enoyl reductase (ER)" evidence="5">
    <location>
        <begin position="10"/>
        <end position="339"/>
    </location>
</feature>
<keyword evidence="2 4" id="KW-0862">Zinc</keyword>